<evidence type="ECO:0000256" key="3">
    <source>
        <dbReference type="RuleBase" id="RU000524"/>
    </source>
</evidence>
<dbReference type="Proteomes" id="UP001500187">
    <property type="component" value="Unassembled WGS sequence"/>
</dbReference>
<evidence type="ECO:0000256" key="1">
    <source>
        <dbReference type="ARBA" id="ARBA00023125"/>
    </source>
</evidence>
<gene>
    <name evidence="5" type="ORF">GCM10023352_08710</name>
</gene>
<feature type="compositionally biased region" description="Polar residues" evidence="4">
    <location>
        <begin position="170"/>
        <end position="180"/>
    </location>
</feature>
<evidence type="ECO:0000313" key="5">
    <source>
        <dbReference type="EMBL" id="GAA4792462.1"/>
    </source>
</evidence>
<keyword evidence="1 2" id="KW-0238">DNA-binding</keyword>
<dbReference type="InterPro" id="IPR000424">
    <property type="entry name" value="Primosome_PriB/ssb"/>
</dbReference>
<name>A0ABP9BC67_9MICC</name>
<comment type="caution">
    <text evidence="5">The sequence shown here is derived from an EMBL/GenBank/DDBJ whole genome shotgun (WGS) entry which is preliminary data.</text>
</comment>
<accession>A0ABP9BC67</accession>
<dbReference type="InterPro" id="IPR012340">
    <property type="entry name" value="NA-bd_OB-fold"/>
</dbReference>
<dbReference type="Gene3D" id="2.40.50.140">
    <property type="entry name" value="Nucleic acid-binding proteins"/>
    <property type="match status" value="1"/>
</dbReference>
<dbReference type="NCBIfam" id="TIGR00621">
    <property type="entry name" value="ssb"/>
    <property type="match status" value="1"/>
</dbReference>
<evidence type="ECO:0000256" key="2">
    <source>
        <dbReference type="PROSITE-ProRule" id="PRU00252"/>
    </source>
</evidence>
<dbReference type="PANTHER" id="PTHR10302:SF0">
    <property type="entry name" value="SINGLE-STRANDED DNA-BINDING PROTEIN, MITOCHONDRIAL"/>
    <property type="match status" value="1"/>
</dbReference>
<keyword evidence="6" id="KW-1185">Reference proteome</keyword>
<feature type="compositionally biased region" description="Basic and acidic residues" evidence="4">
    <location>
        <begin position="121"/>
        <end position="143"/>
    </location>
</feature>
<evidence type="ECO:0000256" key="4">
    <source>
        <dbReference type="SAM" id="MobiDB-lite"/>
    </source>
</evidence>
<dbReference type="CDD" id="cd04496">
    <property type="entry name" value="SSB_OBF"/>
    <property type="match status" value="1"/>
</dbReference>
<evidence type="ECO:0000313" key="6">
    <source>
        <dbReference type="Proteomes" id="UP001500187"/>
    </source>
</evidence>
<dbReference type="EMBL" id="BAABKP010000001">
    <property type="protein sequence ID" value="GAA4792462.1"/>
    <property type="molecule type" value="Genomic_DNA"/>
</dbReference>
<organism evidence="5 6">
    <name type="scientific">Rothia endophytica</name>
    <dbReference type="NCBI Taxonomy" id="1324766"/>
    <lineage>
        <taxon>Bacteria</taxon>
        <taxon>Bacillati</taxon>
        <taxon>Actinomycetota</taxon>
        <taxon>Actinomycetes</taxon>
        <taxon>Micrococcales</taxon>
        <taxon>Micrococcaceae</taxon>
        <taxon>Rothia</taxon>
    </lineage>
</organism>
<dbReference type="RefSeq" id="WP_345445060.1">
    <property type="nucleotide sequence ID" value="NZ_BAABKP010000001.1"/>
</dbReference>
<reference evidence="6" key="1">
    <citation type="journal article" date="2019" name="Int. J. Syst. Evol. Microbiol.">
        <title>The Global Catalogue of Microorganisms (GCM) 10K type strain sequencing project: providing services to taxonomists for standard genome sequencing and annotation.</title>
        <authorList>
            <consortium name="The Broad Institute Genomics Platform"/>
            <consortium name="The Broad Institute Genome Sequencing Center for Infectious Disease"/>
            <person name="Wu L."/>
            <person name="Ma J."/>
        </authorList>
    </citation>
    <scope>NUCLEOTIDE SEQUENCE [LARGE SCALE GENOMIC DNA]</scope>
    <source>
        <strain evidence="6">JCM 18541</strain>
    </source>
</reference>
<dbReference type="Pfam" id="PF00436">
    <property type="entry name" value="SSB"/>
    <property type="match status" value="1"/>
</dbReference>
<dbReference type="InterPro" id="IPR011344">
    <property type="entry name" value="ssDNA-bd"/>
</dbReference>
<dbReference type="PANTHER" id="PTHR10302">
    <property type="entry name" value="SINGLE-STRANDED DNA-BINDING PROTEIN"/>
    <property type="match status" value="1"/>
</dbReference>
<proteinExistence type="predicted"/>
<feature type="region of interest" description="Disordered" evidence="4">
    <location>
        <begin position="121"/>
        <end position="200"/>
    </location>
</feature>
<protein>
    <recommendedName>
        <fullName evidence="3">Single-stranded DNA-binding protein</fullName>
    </recommendedName>
</protein>
<dbReference type="SUPFAM" id="SSF50249">
    <property type="entry name" value="Nucleic acid-binding proteins"/>
    <property type="match status" value="1"/>
</dbReference>
<dbReference type="PROSITE" id="PS50935">
    <property type="entry name" value="SSB"/>
    <property type="match status" value="1"/>
</dbReference>
<sequence length="200" mass="21985">MTDTVTVRGYIATAPTQKYLPKTNIPLANFRLASTPCWFDNSTGQWRESDTNWYTVNCFRALAHNSARSLHVGQPVLVTGRLKVKQFERSDGSQGTSIEIDASSIGHDLNFGIARFERVSDRRPEAGDGDRSLEQQVEGERQRVQTQVPTSQVSAGDTRPEVPPAVKPSQPISDRGQQLPPNFGLTDAKETDDAALSVTT</sequence>